<organism evidence="1 2">
    <name type="scientific">Nonlabens dokdonensis</name>
    <dbReference type="NCBI Taxonomy" id="328515"/>
    <lineage>
        <taxon>Bacteria</taxon>
        <taxon>Pseudomonadati</taxon>
        <taxon>Bacteroidota</taxon>
        <taxon>Flavobacteriia</taxon>
        <taxon>Flavobacteriales</taxon>
        <taxon>Flavobacteriaceae</taxon>
        <taxon>Nonlabens</taxon>
    </lineage>
</organism>
<protein>
    <submittedName>
        <fullName evidence="1">Uncharacterized protein</fullName>
    </submittedName>
</protein>
<reference evidence="1 2" key="1">
    <citation type="submission" date="2018-06" db="EMBL/GenBank/DDBJ databases">
        <title>Genomic Encyclopedia of Archaeal and Bacterial Type Strains, Phase II (KMG-II): from individual species to whole genera.</title>
        <authorList>
            <person name="Goeker M."/>
        </authorList>
    </citation>
    <scope>NUCLEOTIDE SEQUENCE [LARGE SCALE GENOMIC DNA]</scope>
    <source>
        <strain evidence="1 2">DSM 17205</strain>
    </source>
</reference>
<evidence type="ECO:0000313" key="2">
    <source>
        <dbReference type="Proteomes" id="UP000248584"/>
    </source>
</evidence>
<keyword evidence="2" id="KW-1185">Reference proteome</keyword>
<proteinExistence type="predicted"/>
<gene>
    <name evidence="1" type="ORF">LX97_02955</name>
</gene>
<dbReference type="RefSeq" id="WP_015363747.1">
    <property type="nucleotide sequence ID" value="NZ_QKZR01000006.1"/>
</dbReference>
<evidence type="ECO:0000313" key="1">
    <source>
        <dbReference type="EMBL" id="PZX37860.1"/>
    </source>
</evidence>
<name>A0ABX5PVE7_9FLAO</name>
<comment type="caution">
    <text evidence="1">The sequence shown here is derived from an EMBL/GenBank/DDBJ whole genome shotgun (WGS) entry which is preliminary data.</text>
</comment>
<accession>A0ABX5PVE7</accession>
<dbReference type="EMBL" id="QKZR01000006">
    <property type="protein sequence ID" value="PZX37860.1"/>
    <property type="molecule type" value="Genomic_DNA"/>
</dbReference>
<dbReference type="Proteomes" id="UP000248584">
    <property type="component" value="Unassembled WGS sequence"/>
</dbReference>
<sequence length="176" mass="20681">MKLKNFTSELVTAWRKREQGLYGMAGVVENKEIGIKGEKYVLTKLRKDYPEYEFCLTDYSWTPADIIGFKKDSQMWHFALFQVKTSKFRDQLSSEIIEKQTLPILAKILKQVFIKSDETKYYKNREVYITIGYVGVYHSNGRNNLVLKKPYGNDFSLNQLSLNSTEKTKMKNNIHR</sequence>